<reference evidence="2 3" key="1">
    <citation type="journal article" date="2016" name="Mol. Biol. Evol.">
        <title>Comparative Genomics of Early-Diverging Mushroom-Forming Fungi Provides Insights into the Origins of Lignocellulose Decay Capabilities.</title>
        <authorList>
            <person name="Nagy L.G."/>
            <person name="Riley R."/>
            <person name="Tritt A."/>
            <person name="Adam C."/>
            <person name="Daum C."/>
            <person name="Floudas D."/>
            <person name="Sun H."/>
            <person name="Yadav J.S."/>
            <person name="Pangilinan J."/>
            <person name="Larsson K.H."/>
            <person name="Matsuura K."/>
            <person name="Barry K."/>
            <person name="Labutti K."/>
            <person name="Kuo R."/>
            <person name="Ohm R.A."/>
            <person name="Bhattacharya S.S."/>
            <person name="Shirouzu T."/>
            <person name="Yoshinaga Y."/>
            <person name="Martin F.M."/>
            <person name="Grigoriev I.V."/>
            <person name="Hibbett D.S."/>
        </authorList>
    </citation>
    <scope>NUCLEOTIDE SEQUENCE [LARGE SCALE GENOMIC DNA]</scope>
    <source>
        <strain evidence="2 3">CBS 109695</strain>
    </source>
</reference>
<organism evidence="2 3">
    <name type="scientific">Athelia psychrophila</name>
    <dbReference type="NCBI Taxonomy" id="1759441"/>
    <lineage>
        <taxon>Eukaryota</taxon>
        <taxon>Fungi</taxon>
        <taxon>Dikarya</taxon>
        <taxon>Basidiomycota</taxon>
        <taxon>Agaricomycotina</taxon>
        <taxon>Agaricomycetes</taxon>
        <taxon>Agaricomycetidae</taxon>
        <taxon>Atheliales</taxon>
        <taxon>Atheliaceae</taxon>
        <taxon>Athelia</taxon>
    </lineage>
</organism>
<keyword evidence="3" id="KW-1185">Reference proteome</keyword>
<name>A0A166HSK6_9AGAM</name>
<feature type="compositionally biased region" description="Basic and acidic residues" evidence="1">
    <location>
        <begin position="43"/>
        <end position="61"/>
    </location>
</feature>
<evidence type="ECO:0000313" key="3">
    <source>
        <dbReference type="Proteomes" id="UP000076532"/>
    </source>
</evidence>
<dbReference type="EMBL" id="KV417566">
    <property type="protein sequence ID" value="KZP19186.1"/>
    <property type="molecule type" value="Genomic_DNA"/>
</dbReference>
<feature type="region of interest" description="Disordered" evidence="1">
    <location>
        <begin position="29"/>
        <end position="71"/>
    </location>
</feature>
<proteinExistence type="predicted"/>
<sequence length="71" mass="7879">MYVAEGYSAIDLQDFAVRAMQQVVVRSTTPKDVDADAATTQDVRGRSTCNDERVNRSRSEQVDGIGSRRMP</sequence>
<evidence type="ECO:0000313" key="2">
    <source>
        <dbReference type="EMBL" id="KZP19186.1"/>
    </source>
</evidence>
<protein>
    <submittedName>
        <fullName evidence="2">Uncharacterized protein</fullName>
    </submittedName>
</protein>
<dbReference type="AlphaFoldDB" id="A0A166HSK6"/>
<evidence type="ECO:0000256" key="1">
    <source>
        <dbReference type="SAM" id="MobiDB-lite"/>
    </source>
</evidence>
<accession>A0A166HSK6</accession>
<dbReference type="Proteomes" id="UP000076532">
    <property type="component" value="Unassembled WGS sequence"/>
</dbReference>
<gene>
    <name evidence="2" type="ORF">FIBSPDRAFT_571090</name>
</gene>